<sequence>MDRLTSMAVFVAAVEEGSLVGAARRFGLSPSMAGKHVSALEEQLKARLLQRSTRMLKLTEVGQAYYTRCKHILEDVEEATREAQDAQQTARGVLSVAAPTTFGAMHLGGVVANYLSAHPDVAVEIMLGDRYVDLLADGIDVAIRIGRLKDSDLITRRLAPCRMIFCAAPSFLARHGAPKTVEDLCQMPRLAFSEAVSPGDWTLMEPDGSAHTIDGPVRLSTNNMQMLLAAAVAGTGVAYGPSFVFGESVARGDLVVLMSDYWASELAIHAVYPTKRHVSLKLRRFIEHLSASFGDTPPWDLMLGARRSEALR</sequence>
<organism evidence="6 7">
    <name type="scientific">Manganibacter manganicus</name>
    <dbReference type="NCBI Taxonomy" id="1873176"/>
    <lineage>
        <taxon>Bacteria</taxon>
        <taxon>Pseudomonadati</taxon>
        <taxon>Pseudomonadota</taxon>
        <taxon>Alphaproteobacteria</taxon>
        <taxon>Hyphomicrobiales</taxon>
        <taxon>Phyllobacteriaceae</taxon>
        <taxon>Manganibacter</taxon>
    </lineage>
</organism>
<dbReference type="GO" id="GO:0043565">
    <property type="term" value="F:sequence-specific DNA binding"/>
    <property type="evidence" value="ECO:0007669"/>
    <property type="project" value="TreeGrafter"/>
</dbReference>
<keyword evidence="7" id="KW-1185">Reference proteome</keyword>
<dbReference type="RefSeq" id="WP_080921286.1">
    <property type="nucleotide sequence ID" value="NZ_MDET01000046.1"/>
</dbReference>
<dbReference type="SUPFAM" id="SSF46785">
    <property type="entry name" value="Winged helix' DNA-binding domain"/>
    <property type="match status" value="1"/>
</dbReference>
<evidence type="ECO:0000256" key="3">
    <source>
        <dbReference type="ARBA" id="ARBA00023125"/>
    </source>
</evidence>
<dbReference type="Gene3D" id="1.10.10.10">
    <property type="entry name" value="Winged helix-like DNA-binding domain superfamily/Winged helix DNA-binding domain"/>
    <property type="match status" value="1"/>
</dbReference>
<dbReference type="Gene3D" id="3.40.190.290">
    <property type="match status" value="1"/>
</dbReference>
<dbReference type="PANTHER" id="PTHR30537">
    <property type="entry name" value="HTH-TYPE TRANSCRIPTIONAL REGULATOR"/>
    <property type="match status" value="1"/>
</dbReference>
<dbReference type="OrthoDB" id="9786526at2"/>
<proteinExistence type="inferred from homology"/>
<dbReference type="PANTHER" id="PTHR30537:SF5">
    <property type="entry name" value="HTH-TYPE TRANSCRIPTIONAL ACTIVATOR TTDR-RELATED"/>
    <property type="match status" value="1"/>
</dbReference>
<accession>A0A1V8RKY9</accession>
<dbReference type="Pfam" id="PF00126">
    <property type="entry name" value="HTH_1"/>
    <property type="match status" value="1"/>
</dbReference>
<dbReference type="GO" id="GO:0006351">
    <property type="term" value="P:DNA-templated transcription"/>
    <property type="evidence" value="ECO:0007669"/>
    <property type="project" value="TreeGrafter"/>
</dbReference>
<name>A0A1V8RKY9_9HYPH</name>
<keyword evidence="4" id="KW-0804">Transcription</keyword>
<evidence type="ECO:0000259" key="5">
    <source>
        <dbReference type="PROSITE" id="PS50931"/>
    </source>
</evidence>
<comment type="caution">
    <text evidence="6">The sequence shown here is derived from an EMBL/GenBank/DDBJ whole genome shotgun (WGS) entry which is preliminary data.</text>
</comment>
<dbReference type="InterPro" id="IPR036390">
    <property type="entry name" value="WH_DNA-bd_sf"/>
</dbReference>
<evidence type="ECO:0000256" key="1">
    <source>
        <dbReference type="ARBA" id="ARBA00009437"/>
    </source>
</evidence>
<dbReference type="PROSITE" id="PS50931">
    <property type="entry name" value="HTH_LYSR"/>
    <property type="match status" value="1"/>
</dbReference>
<dbReference type="GO" id="GO:0003700">
    <property type="term" value="F:DNA-binding transcription factor activity"/>
    <property type="evidence" value="ECO:0007669"/>
    <property type="project" value="InterPro"/>
</dbReference>
<dbReference type="InterPro" id="IPR005119">
    <property type="entry name" value="LysR_subst-bd"/>
</dbReference>
<dbReference type="AlphaFoldDB" id="A0A1V8RKY9"/>
<evidence type="ECO:0000256" key="2">
    <source>
        <dbReference type="ARBA" id="ARBA00023015"/>
    </source>
</evidence>
<evidence type="ECO:0000313" key="6">
    <source>
        <dbReference type="EMBL" id="OQM73862.1"/>
    </source>
</evidence>
<feature type="domain" description="HTH lysR-type" evidence="5">
    <location>
        <begin position="1"/>
        <end position="59"/>
    </location>
</feature>
<dbReference type="CDD" id="cd08422">
    <property type="entry name" value="PBP2_CrgA_like"/>
    <property type="match status" value="1"/>
</dbReference>
<dbReference type="InterPro" id="IPR000847">
    <property type="entry name" value="LysR_HTH_N"/>
</dbReference>
<dbReference type="Pfam" id="PF03466">
    <property type="entry name" value="LysR_substrate"/>
    <property type="match status" value="1"/>
</dbReference>
<evidence type="ECO:0000313" key="7">
    <source>
        <dbReference type="Proteomes" id="UP000191905"/>
    </source>
</evidence>
<dbReference type="InterPro" id="IPR036388">
    <property type="entry name" value="WH-like_DNA-bd_sf"/>
</dbReference>
<keyword evidence="3" id="KW-0238">DNA-binding</keyword>
<keyword evidence="2" id="KW-0805">Transcription regulation</keyword>
<dbReference type="SUPFAM" id="SSF53850">
    <property type="entry name" value="Periplasmic binding protein-like II"/>
    <property type="match status" value="1"/>
</dbReference>
<dbReference type="STRING" id="1873176.BFN67_23090"/>
<evidence type="ECO:0000256" key="4">
    <source>
        <dbReference type="ARBA" id="ARBA00023163"/>
    </source>
</evidence>
<dbReference type="EMBL" id="MDET01000046">
    <property type="protein sequence ID" value="OQM73862.1"/>
    <property type="molecule type" value="Genomic_DNA"/>
</dbReference>
<dbReference type="InterPro" id="IPR058163">
    <property type="entry name" value="LysR-type_TF_proteobact-type"/>
</dbReference>
<comment type="similarity">
    <text evidence="1">Belongs to the LysR transcriptional regulatory family.</text>
</comment>
<reference evidence="6 7" key="1">
    <citation type="journal article" date="2016" name="Int. J. Syst. Evol. Microbiol.">
        <title>Pseudaminobacter manganicus sp. nov., isolated from sludge of a manganese mine.</title>
        <authorList>
            <person name="Li J."/>
            <person name="Huang J."/>
            <person name="Liao S."/>
            <person name="Wang G."/>
        </authorList>
    </citation>
    <scope>NUCLEOTIDE SEQUENCE [LARGE SCALE GENOMIC DNA]</scope>
    <source>
        <strain evidence="6 7">JH-7</strain>
    </source>
</reference>
<dbReference type="FunFam" id="1.10.10.10:FF:000001">
    <property type="entry name" value="LysR family transcriptional regulator"/>
    <property type="match status" value="1"/>
</dbReference>
<dbReference type="Proteomes" id="UP000191905">
    <property type="component" value="Unassembled WGS sequence"/>
</dbReference>
<gene>
    <name evidence="6" type="ORF">BFN67_23090</name>
</gene>
<protein>
    <submittedName>
        <fullName evidence="6">LysR family transcriptional regulator</fullName>
    </submittedName>
</protein>